<dbReference type="RefSeq" id="WP_353649784.1">
    <property type="nucleotide sequence ID" value="NZ_CP159218.1"/>
</dbReference>
<reference evidence="1" key="1">
    <citation type="submission" date="2024-05" db="EMBL/GenBank/DDBJ databases">
        <authorList>
            <person name="Cai S.Y."/>
            <person name="Jin L.M."/>
            <person name="Li H.R."/>
        </authorList>
    </citation>
    <scope>NUCLEOTIDE SEQUENCE</scope>
    <source>
        <strain evidence="1">A5-74</strain>
    </source>
</reference>
<dbReference type="AlphaFoldDB" id="A0AAU8DQ90"/>
<dbReference type="EMBL" id="CP159218">
    <property type="protein sequence ID" value="XCG64171.1"/>
    <property type="molecule type" value="Genomic_DNA"/>
</dbReference>
<name>A0AAU8DQ90_9ACTN</name>
<proteinExistence type="predicted"/>
<organism evidence="1">
    <name type="scientific">Nakamurella sp. A5-74</name>
    <dbReference type="NCBI Taxonomy" id="3158264"/>
    <lineage>
        <taxon>Bacteria</taxon>
        <taxon>Bacillati</taxon>
        <taxon>Actinomycetota</taxon>
        <taxon>Actinomycetes</taxon>
        <taxon>Nakamurellales</taxon>
        <taxon>Nakamurellaceae</taxon>
        <taxon>Nakamurella</taxon>
    </lineage>
</organism>
<dbReference type="InterPro" id="IPR025597">
    <property type="entry name" value="DUF4345"/>
</dbReference>
<sequence>MGSKIQQRRLLCQDGRMTALRNVGRVTGFACMAFGALQLAGGTRVEPGMIGNATVDSHVRFMGPVFAGYGLSWLDAAASDEPDVGKMRVLAGLMALGGVGRLATRLTLGRPHQLHDLLLAVELSAPVVVEALVRRARPDR</sequence>
<protein>
    <submittedName>
        <fullName evidence="1">DUF4345 domain-containing protein</fullName>
    </submittedName>
</protein>
<accession>A0AAU8DQ90</accession>
<evidence type="ECO:0000313" key="1">
    <source>
        <dbReference type="EMBL" id="XCG64171.1"/>
    </source>
</evidence>
<dbReference type="Pfam" id="PF14248">
    <property type="entry name" value="DUF4345"/>
    <property type="match status" value="1"/>
</dbReference>
<gene>
    <name evidence="1" type="ORF">ABLG96_02150</name>
</gene>